<accession>A0A0B2A8G6</accession>
<dbReference type="SUPFAM" id="SSF53850">
    <property type="entry name" value="Periplasmic binding protein-like II"/>
    <property type="match status" value="1"/>
</dbReference>
<evidence type="ECO:0000256" key="4">
    <source>
        <dbReference type="ARBA" id="ARBA00023163"/>
    </source>
</evidence>
<dbReference type="GO" id="GO:0003677">
    <property type="term" value="F:DNA binding"/>
    <property type="evidence" value="ECO:0007669"/>
    <property type="project" value="UniProtKB-KW"/>
</dbReference>
<dbReference type="AlphaFoldDB" id="A0A0B2A8G6"/>
<evidence type="ECO:0000256" key="2">
    <source>
        <dbReference type="ARBA" id="ARBA00023015"/>
    </source>
</evidence>
<keyword evidence="2" id="KW-0805">Transcription regulation</keyword>
<dbReference type="PANTHER" id="PTHR30346:SF29">
    <property type="entry name" value="LYSR SUBSTRATE-BINDING"/>
    <property type="match status" value="1"/>
</dbReference>
<dbReference type="InterPro" id="IPR036390">
    <property type="entry name" value="WH_DNA-bd_sf"/>
</dbReference>
<dbReference type="RefSeq" id="WP_039394099.1">
    <property type="nucleotide sequence ID" value="NZ_JTDK01000001.1"/>
</dbReference>
<dbReference type="InterPro" id="IPR005119">
    <property type="entry name" value="LysR_subst-bd"/>
</dbReference>
<protein>
    <submittedName>
        <fullName evidence="6">LysR family transcriptional regulator</fullName>
    </submittedName>
</protein>
<dbReference type="Pfam" id="PF00126">
    <property type="entry name" value="HTH_1"/>
    <property type="match status" value="1"/>
</dbReference>
<dbReference type="Gene3D" id="3.40.190.10">
    <property type="entry name" value="Periplasmic binding protein-like II"/>
    <property type="match status" value="2"/>
</dbReference>
<dbReference type="InterPro" id="IPR036388">
    <property type="entry name" value="WH-like_DNA-bd_sf"/>
</dbReference>
<dbReference type="Gene3D" id="1.10.10.10">
    <property type="entry name" value="Winged helix-like DNA-binding domain superfamily/Winged helix DNA-binding domain"/>
    <property type="match status" value="1"/>
</dbReference>
<dbReference type="Pfam" id="PF03466">
    <property type="entry name" value="LysR_substrate"/>
    <property type="match status" value="1"/>
</dbReference>
<comment type="similarity">
    <text evidence="1">Belongs to the LysR transcriptional regulatory family.</text>
</comment>
<reference evidence="6 7" key="1">
    <citation type="submission" date="2014-11" db="EMBL/GenBank/DDBJ databases">
        <title>Genome sequence of Microbacterium mangrovi MUSC 115(T).</title>
        <authorList>
            <person name="Lee L.-H."/>
        </authorList>
    </citation>
    <scope>NUCLEOTIDE SEQUENCE [LARGE SCALE GENOMIC DNA]</scope>
    <source>
        <strain evidence="6 7">MUSC 115</strain>
    </source>
</reference>
<dbReference type="PANTHER" id="PTHR30346">
    <property type="entry name" value="TRANSCRIPTIONAL DUAL REGULATOR HCAR-RELATED"/>
    <property type="match status" value="1"/>
</dbReference>
<feature type="domain" description="HTH lysR-type" evidence="5">
    <location>
        <begin position="4"/>
        <end position="61"/>
    </location>
</feature>
<dbReference type="Proteomes" id="UP000031030">
    <property type="component" value="Unassembled WGS sequence"/>
</dbReference>
<sequence length="301" mass="32511">MIPFDLVSLDLLVDIADAGTLTAGAVQGNMTPSAASQRIARLERSVGQPLFERLPRGIRLTEAGLVLATRARVIRRELKAAVGDLQALEALERGSVRLGSFPTASASFLSDALKDAHRTWPGIDITVRSALRPELLDMLDAGEIEMAILWDYDWTEETATSLTLAPLTVDETVLLVPAESALQDGVTVRSLGDEHWVTRNGGHPAAEILARSCAAAGIVPRIAYAAYDYQEVQAMVAARMGIAMVPRLAIATHRPDVRIVAFGPAENIPARRIHLAWPARRTPTPSMRALADVVTRAARLH</sequence>
<organism evidence="6 7">
    <name type="scientific">Microbacterium mangrovi</name>
    <dbReference type="NCBI Taxonomy" id="1348253"/>
    <lineage>
        <taxon>Bacteria</taxon>
        <taxon>Bacillati</taxon>
        <taxon>Actinomycetota</taxon>
        <taxon>Actinomycetes</taxon>
        <taxon>Micrococcales</taxon>
        <taxon>Microbacteriaceae</taxon>
        <taxon>Microbacterium</taxon>
    </lineage>
</organism>
<keyword evidence="3" id="KW-0238">DNA-binding</keyword>
<dbReference type="CDD" id="cd08423">
    <property type="entry name" value="PBP2_LTTR_like_6"/>
    <property type="match status" value="1"/>
</dbReference>
<evidence type="ECO:0000313" key="7">
    <source>
        <dbReference type="Proteomes" id="UP000031030"/>
    </source>
</evidence>
<dbReference type="SUPFAM" id="SSF46785">
    <property type="entry name" value="Winged helix' DNA-binding domain"/>
    <property type="match status" value="1"/>
</dbReference>
<dbReference type="GO" id="GO:0032993">
    <property type="term" value="C:protein-DNA complex"/>
    <property type="evidence" value="ECO:0007669"/>
    <property type="project" value="TreeGrafter"/>
</dbReference>
<proteinExistence type="inferred from homology"/>
<evidence type="ECO:0000256" key="1">
    <source>
        <dbReference type="ARBA" id="ARBA00009437"/>
    </source>
</evidence>
<evidence type="ECO:0000313" key="6">
    <source>
        <dbReference type="EMBL" id="KHK99828.1"/>
    </source>
</evidence>
<keyword evidence="7" id="KW-1185">Reference proteome</keyword>
<dbReference type="OrthoDB" id="3181812at2"/>
<keyword evidence="4" id="KW-0804">Transcription</keyword>
<name>A0A0B2A8G6_9MICO</name>
<comment type="caution">
    <text evidence="6">The sequence shown here is derived from an EMBL/GenBank/DDBJ whole genome shotgun (WGS) entry which is preliminary data.</text>
</comment>
<evidence type="ECO:0000259" key="5">
    <source>
        <dbReference type="PROSITE" id="PS50931"/>
    </source>
</evidence>
<dbReference type="PROSITE" id="PS50931">
    <property type="entry name" value="HTH_LYSR"/>
    <property type="match status" value="1"/>
</dbReference>
<gene>
    <name evidence="6" type="ORF">LK09_00330</name>
</gene>
<evidence type="ECO:0000256" key="3">
    <source>
        <dbReference type="ARBA" id="ARBA00023125"/>
    </source>
</evidence>
<dbReference type="STRING" id="1348253.LK09_00330"/>
<dbReference type="InterPro" id="IPR000847">
    <property type="entry name" value="LysR_HTH_N"/>
</dbReference>
<dbReference type="EMBL" id="JTDK01000001">
    <property type="protein sequence ID" value="KHK99828.1"/>
    <property type="molecule type" value="Genomic_DNA"/>
</dbReference>
<dbReference type="GO" id="GO:0003700">
    <property type="term" value="F:DNA-binding transcription factor activity"/>
    <property type="evidence" value="ECO:0007669"/>
    <property type="project" value="InterPro"/>
</dbReference>